<proteinExistence type="predicted"/>
<sequence length="179" mass="20999">MDLSASKQQKSTNFPHWQKLMRFLHLQSKPKEKKDIDILKESLQLQGFNDEEINDAFVKYDITDRRLDLEEMKLVEMSLRSQKTIDGDEVKMIDRRRELSTINQRVDRLENTVLDVCQQIDTVISMISQLQRDLVFTNKQTNLIKMEEAARTYSPYGNPKAAEALPEQPATNKKEKKRN</sequence>
<gene>
    <name evidence="2" type="ORF">EVEC_LOCUS5423</name>
</gene>
<feature type="region of interest" description="Disordered" evidence="1">
    <location>
        <begin position="155"/>
        <end position="179"/>
    </location>
</feature>
<reference evidence="2 3" key="2">
    <citation type="submission" date="2018-10" db="EMBL/GenBank/DDBJ databases">
        <authorList>
            <consortium name="Pathogen Informatics"/>
        </authorList>
    </citation>
    <scope>NUCLEOTIDE SEQUENCE [LARGE SCALE GENOMIC DNA]</scope>
</reference>
<dbReference type="EMBL" id="UXUI01008159">
    <property type="protein sequence ID" value="VDD90672.1"/>
    <property type="molecule type" value="Genomic_DNA"/>
</dbReference>
<keyword evidence="3" id="KW-1185">Reference proteome</keyword>
<protein>
    <submittedName>
        <fullName evidence="2 4">Uncharacterized protein</fullName>
    </submittedName>
</protein>
<evidence type="ECO:0000313" key="2">
    <source>
        <dbReference type="EMBL" id="VDD90672.1"/>
    </source>
</evidence>
<organism evidence="4">
    <name type="scientific">Enterobius vermicularis</name>
    <name type="common">Human pinworm</name>
    <dbReference type="NCBI Taxonomy" id="51028"/>
    <lineage>
        <taxon>Eukaryota</taxon>
        <taxon>Metazoa</taxon>
        <taxon>Ecdysozoa</taxon>
        <taxon>Nematoda</taxon>
        <taxon>Chromadorea</taxon>
        <taxon>Rhabditida</taxon>
        <taxon>Spirurina</taxon>
        <taxon>Oxyuridomorpha</taxon>
        <taxon>Oxyuroidea</taxon>
        <taxon>Oxyuridae</taxon>
        <taxon>Enterobius</taxon>
    </lineage>
</organism>
<name>A0A0N4V6D3_ENTVE</name>
<evidence type="ECO:0000313" key="4">
    <source>
        <dbReference type="WBParaSite" id="EVEC_0000581601-mRNA-1"/>
    </source>
</evidence>
<dbReference type="AlphaFoldDB" id="A0A0N4V6D3"/>
<dbReference type="Proteomes" id="UP000274131">
    <property type="component" value="Unassembled WGS sequence"/>
</dbReference>
<dbReference type="WBParaSite" id="EVEC_0000581601-mRNA-1">
    <property type="protein sequence ID" value="EVEC_0000581601-mRNA-1"/>
    <property type="gene ID" value="EVEC_0000581601"/>
</dbReference>
<accession>A0A0N4V6D3</accession>
<evidence type="ECO:0000313" key="3">
    <source>
        <dbReference type="Proteomes" id="UP000274131"/>
    </source>
</evidence>
<reference evidence="4" key="1">
    <citation type="submission" date="2017-02" db="UniProtKB">
        <authorList>
            <consortium name="WormBaseParasite"/>
        </authorList>
    </citation>
    <scope>IDENTIFICATION</scope>
</reference>
<evidence type="ECO:0000256" key="1">
    <source>
        <dbReference type="SAM" id="MobiDB-lite"/>
    </source>
</evidence>